<organism evidence="3 4">
    <name type="scientific">Candida parapsilosis</name>
    <name type="common">Yeast</name>
    <dbReference type="NCBI Taxonomy" id="5480"/>
    <lineage>
        <taxon>Eukaryota</taxon>
        <taxon>Fungi</taxon>
        <taxon>Dikarya</taxon>
        <taxon>Ascomycota</taxon>
        <taxon>Saccharomycotina</taxon>
        <taxon>Pichiomycetes</taxon>
        <taxon>Debaryomycetaceae</taxon>
        <taxon>Candida/Lodderomyces clade</taxon>
        <taxon>Candida</taxon>
    </lineage>
</organism>
<evidence type="ECO:0000313" key="3">
    <source>
        <dbReference type="EMBL" id="KAF6059418.1"/>
    </source>
</evidence>
<dbReference type="PANTHER" id="PTHR36089:SF1">
    <property type="entry name" value="CHITIN SYNTHASE 3 COMPLEX PROTEIN CSI2-RELATED"/>
    <property type="match status" value="1"/>
</dbReference>
<proteinExistence type="predicted"/>
<feature type="region of interest" description="Disordered" evidence="1">
    <location>
        <begin position="248"/>
        <end position="297"/>
    </location>
</feature>
<keyword evidence="2" id="KW-0812">Transmembrane</keyword>
<evidence type="ECO:0000313" key="4">
    <source>
        <dbReference type="Proteomes" id="UP000590412"/>
    </source>
</evidence>
<reference evidence="3" key="1">
    <citation type="submission" date="2020-03" db="EMBL/GenBank/DDBJ databases">
        <title>FDA dAtabase for Regulatory Grade micrObial Sequences (FDA-ARGOS): Supporting development and validation of Infectious Disease Dx tests.</title>
        <authorList>
            <person name="Campos J."/>
            <person name="Goldberg B."/>
            <person name="Tallon L."/>
            <person name="Sadzewicz L."/>
            <person name="Vavikolanu K."/>
            <person name="Mehta A."/>
            <person name="Aluvathingal J."/>
            <person name="Nadendla S."/>
            <person name="Nandy P."/>
            <person name="Geyer C."/>
            <person name="Yan Y."/>
            <person name="Sichtig H."/>
        </authorList>
    </citation>
    <scope>NUCLEOTIDE SEQUENCE [LARGE SCALE GENOMIC DNA]</scope>
    <source>
        <strain evidence="3">FDAARGOS_652</strain>
    </source>
</reference>
<feature type="compositionally biased region" description="Low complexity" evidence="1">
    <location>
        <begin position="34"/>
        <end position="47"/>
    </location>
</feature>
<dbReference type="Proteomes" id="UP000590412">
    <property type="component" value="Unassembled WGS sequence"/>
</dbReference>
<dbReference type="OrthoDB" id="4065319at2759"/>
<protein>
    <submittedName>
        <fullName evidence="3">Uncharacterized protein</fullName>
    </submittedName>
</protein>
<dbReference type="AlphaFoldDB" id="A0A8X7NSR8"/>
<keyword evidence="2" id="KW-0472">Membrane</keyword>
<keyword evidence="2" id="KW-1133">Transmembrane helix</keyword>
<accession>A0A8X7NSR8</accession>
<feature type="transmembrane region" description="Helical" evidence="2">
    <location>
        <begin position="68"/>
        <end position="89"/>
    </location>
</feature>
<sequence length="297" mass="32276">MNREDLVTTLLIATKTLVERDDSETTNAETGMPSLTSSSDSYTTPSISVPPNSNNPFIIRQHNPSGTVFIAVGAIVGAILLGFILYHLIVSCTASRVAKKTSTNDRILYEKYESNNNNAYGYSNMTPTSTLNNFEYKSHHHGSSISKLPLLNRSFANLPGGGSQVGDNSTIYQSDVAAPASKHDLTKMFISPTAEVMQHKKTKSYNPSLTNLSLGGSATNLASPSPATNRHSQLVPSLYINNEMNNSDYSVAQHNPSIPPSLHEESQSQSQGSDDQNSKVQSPRKPIPSMYLEDLMH</sequence>
<evidence type="ECO:0000256" key="2">
    <source>
        <dbReference type="SAM" id="Phobius"/>
    </source>
</evidence>
<name>A0A8X7NSR8_CANPA</name>
<comment type="caution">
    <text evidence="3">The sequence shown here is derived from an EMBL/GenBank/DDBJ whole genome shotgun (WGS) entry which is preliminary data.</text>
</comment>
<dbReference type="EMBL" id="JABWAB010000001">
    <property type="protein sequence ID" value="KAF6059418.1"/>
    <property type="molecule type" value="Genomic_DNA"/>
</dbReference>
<dbReference type="PANTHER" id="PTHR36089">
    <property type="entry name" value="CHITIN SYNTHASE 3 COMPLEX PROTEIN CSI2-RELATED"/>
    <property type="match status" value="1"/>
</dbReference>
<evidence type="ECO:0000256" key="1">
    <source>
        <dbReference type="SAM" id="MobiDB-lite"/>
    </source>
</evidence>
<dbReference type="GO" id="GO:0005935">
    <property type="term" value="C:cellular bud neck"/>
    <property type="evidence" value="ECO:0007669"/>
    <property type="project" value="TreeGrafter"/>
</dbReference>
<dbReference type="GO" id="GO:0000324">
    <property type="term" value="C:fungal-type vacuole"/>
    <property type="evidence" value="ECO:0007669"/>
    <property type="project" value="TreeGrafter"/>
</dbReference>
<gene>
    <name evidence="3" type="ORF">FOB60_001000</name>
</gene>
<dbReference type="InterPro" id="IPR051009">
    <property type="entry name" value="PRM"/>
</dbReference>
<feature type="region of interest" description="Disordered" evidence="1">
    <location>
        <begin position="21"/>
        <end position="47"/>
    </location>
</feature>